<comment type="caution">
    <text evidence="4">The sequence shown here is derived from an EMBL/GenBank/DDBJ whole genome shotgun (WGS) entry which is preliminary data.</text>
</comment>
<organism evidence="4 5">
    <name type="scientific">Eleusine coracana subsp. coracana</name>
    <dbReference type="NCBI Taxonomy" id="191504"/>
    <lineage>
        <taxon>Eukaryota</taxon>
        <taxon>Viridiplantae</taxon>
        <taxon>Streptophyta</taxon>
        <taxon>Embryophyta</taxon>
        <taxon>Tracheophyta</taxon>
        <taxon>Spermatophyta</taxon>
        <taxon>Magnoliopsida</taxon>
        <taxon>Liliopsida</taxon>
        <taxon>Poales</taxon>
        <taxon>Poaceae</taxon>
        <taxon>PACMAD clade</taxon>
        <taxon>Chloridoideae</taxon>
        <taxon>Cynodonteae</taxon>
        <taxon>Eleusininae</taxon>
        <taxon>Eleusine</taxon>
    </lineage>
</organism>
<evidence type="ECO:0000256" key="1">
    <source>
        <dbReference type="ARBA" id="ARBA00022729"/>
    </source>
</evidence>
<dbReference type="Pfam" id="PF04043">
    <property type="entry name" value="PMEI"/>
    <property type="match status" value="1"/>
</dbReference>
<dbReference type="InterPro" id="IPR051955">
    <property type="entry name" value="PME_Inhibitor"/>
</dbReference>
<evidence type="ECO:0000313" key="4">
    <source>
        <dbReference type="EMBL" id="GJM87547.1"/>
    </source>
</evidence>
<reference evidence="4" key="2">
    <citation type="submission" date="2021-12" db="EMBL/GenBank/DDBJ databases">
        <title>Resequencing data analysis of finger millet.</title>
        <authorList>
            <person name="Hatakeyama M."/>
            <person name="Aluri S."/>
            <person name="Balachadran M.T."/>
            <person name="Sivarajan S.R."/>
            <person name="Poveda L."/>
            <person name="Shimizu-Inatsugi R."/>
            <person name="Schlapbach R."/>
            <person name="Sreeman S.M."/>
            <person name="Shimizu K.K."/>
        </authorList>
    </citation>
    <scope>NUCLEOTIDE SEQUENCE</scope>
</reference>
<proteinExistence type="predicted"/>
<reference evidence="4" key="1">
    <citation type="journal article" date="2018" name="DNA Res.">
        <title>Multiple hybrid de novo genome assembly of finger millet, an orphan allotetraploid crop.</title>
        <authorList>
            <person name="Hatakeyama M."/>
            <person name="Aluri S."/>
            <person name="Balachadran M.T."/>
            <person name="Sivarajan S.R."/>
            <person name="Patrignani A."/>
            <person name="Gruter S."/>
            <person name="Poveda L."/>
            <person name="Shimizu-Inatsugi R."/>
            <person name="Baeten J."/>
            <person name="Francoijs K.J."/>
            <person name="Nataraja K.N."/>
            <person name="Reddy Y.A.N."/>
            <person name="Phadnis S."/>
            <person name="Ravikumar R.L."/>
            <person name="Schlapbach R."/>
            <person name="Sreeman S.M."/>
            <person name="Shimizu K.K."/>
        </authorList>
    </citation>
    <scope>NUCLEOTIDE SEQUENCE</scope>
</reference>
<dbReference type="Gene3D" id="1.20.140.40">
    <property type="entry name" value="Invertase/pectin methylesterase inhibitor family protein"/>
    <property type="match status" value="1"/>
</dbReference>
<name>A0AAV5BNQ2_ELECO</name>
<dbReference type="InterPro" id="IPR006501">
    <property type="entry name" value="Pectinesterase_inhib_dom"/>
</dbReference>
<feature type="compositionally biased region" description="Low complexity" evidence="2">
    <location>
        <begin position="18"/>
        <end position="37"/>
    </location>
</feature>
<accession>A0AAV5BNQ2</accession>
<gene>
    <name evidence="4" type="primary">ga03512</name>
    <name evidence="4" type="ORF">PR202_ga03512</name>
</gene>
<dbReference type="GO" id="GO:0004857">
    <property type="term" value="F:enzyme inhibitor activity"/>
    <property type="evidence" value="ECO:0007669"/>
    <property type="project" value="InterPro"/>
</dbReference>
<dbReference type="AlphaFoldDB" id="A0AAV5BNQ2"/>
<dbReference type="PANTHER" id="PTHR31080:SF145">
    <property type="entry name" value="PECTINESTERASE INHIBITOR DOMAIN-CONTAINING PROTEIN"/>
    <property type="match status" value="1"/>
</dbReference>
<dbReference type="PANTHER" id="PTHR31080">
    <property type="entry name" value="PECTINESTERASE INHIBITOR-LIKE"/>
    <property type="match status" value="1"/>
</dbReference>
<evidence type="ECO:0000256" key="2">
    <source>
        <dbReference type="SAM" id="MobiDB-lite"/>
    </source>
</evidence>
<feature type="domain" description="Pectinesterase inhibitor" evidence="3">
    <location>
        <begin position="45"/>
        <end position="159"/>
    </location>
</feature>
<keyword evidence="5" id="KW-1185">Reference proteome</keyword>
<evidence type="ECO:0000313" key="5">
    <source>
        <dbReference type="Proteomes" id="UP001054889"/>
    </source>
</evidence>
<sequence>MAAVVGSSLLRSSALLPTSPALPSSSSSSYPSASPASKPGQEQEFVRGCCARTLYPRLSVAGLEPYAAAARSSHARLVLASANLALAALASLAGRIALPPPSFGALGDCAEAVTAAADETARAAELSGVDQVVGPEVMWRVGDTLMWLSAAMTYEETCL</sequence>
<evidence type="ECO:0000259" key="3">
    <source>
        <dbReference type="Pfam" id="PF04043"/>
    </source>
</evidence>
<feature type="region of interest" description="Disordered" evidence="2">
    <location>
        <begin position="18"/>
        <end position="41"/>
    </location>
</feature>
<protein>
    <recommendedName>
        <fullName evidence="3">Pectinesterase inhibitor domain-containing protein</fullName>
    </recommendedName>
</protein>
<dbReference type="SUPFAM" id="SSF101148">
    <property type="entry name" value="Plant invertase/pectin methylesterase inhibitor"/>
    <property type="match status" value="1"/>
</dbReference>
<dbReference type="EMBL" id="BQKI01000002">
    <property type="protein sequence ID" value="GJM87547.1"/>
    <property type="molecule type" value="Genomic_DNA"/>
</dbReference>
<dbReference type="InterPro" id="IPR035513">
    <property type="entry name" value="Invertase/methylesterase_inhib"/>
</dbReference>
<keyword evidence="1" id="KW-0732">Signal</keyword>
<dbReference type="Proteomes" id="UP001054889">
    <property type="component" value="Unassembled WGS sequence"/>
</dbReference>